<dbReference type="AlphaFoldDB" id="A0A7Y3RIP5"/>
<accession>A0A7Y3RIP5</accession>
<keyword evidence="5" id="KW-1185">Reference proteome</keyword>
<evidence type="ECO:0000256" key="2">
    <source>
        <dbReference type="SAM" id="Phobius"/>
    </source>
</evidence>
<protein>
    <submittedName>
        <fullName evidence="4">DUF4349 domain-containing protein</fullName>
    </submittedName>
</protein>
<evidence type="ECO:0000259" key="3">
    <source>
        <dbReference type="Pfam" id="PF14257"/>
    </source>
</evidence>
<dbReference type="RefSeq" id="WP_173195783.1">
    <property type="nucleotide sequence ID" value="NZ_JABFCX010000002.1"/>
</dbReference>
<keyword evidence="1" id="KW-0175">Coiled coil</keyword>
<dbReference type="EMBL" id="JABFCX010000002">
    <property type="protein sequence ID" value="NNU14819.1"/>
    <property type="molecule type" value="Genomic_DNA"/>
</dbReference>
<feature type="coiled-coil region" evidence="1">
    <location>
        <begin position="153"/>
        <end position="218"/>
    </location>
</feature>
<keyword evidence="2" id="KW-0472">Membrane</keyword>
<dbReference type="Proteomes" id="UP000536835">
    <property type="component" value="Unassembled WGS sequence"/>
</dbReference>
<evidence type="ECO:0000313" key="5">
    <source>
        <dbReference type="Proteomes" id="UP000536835"/>
    </source>
</evidence>
<organism evidence="4 5">
    <name type="scientific">Parvularcula mediterranea</name>
    <dbReference type="NCBI Taxonomy" id="2732508"/>
    <lineage>
        <taxon>Bacteria</taxon>
        <taxon>Pseudomonadati</taxon>
        <taxon>Pseudomonadota</taxon>
        <taxon>Alphaproteobacteria</taxon>
        <taxon>Parvularculales</taxon>
        <taxon>Parvularculaceae</taxon>
        <taxon>Parvularcula</taxon>
    </lineage>
</organism>
<name>A0A7Y3RIP5_9PROT</name>
<keyword evidence="2" id="KW-0812">Transmembrane</keyword>
<reference evidence="4 5" key="1">
    <citation type="submission" date="2020-05" db="EMBL/GenBank/DDBJ databases">
        <title>Parvularcula mediterraneae sp. nov., isolated from polypropylene straw from shallow seawater of the seashore of Laganas in Zakynthos island, Greece.</title>
        <authorList>
            <person name="Szabo I."/>
            <person name="Al-Omari J."/>
            <person name="Rado J."/>
            <person name="Szerdahelyi G.S."/>
        </authorList>
    </citation>
    <scope>NUCLEOTIDE SEQUENCE [LARGE SCALE GENOMIC DNA]</scope>
    <source>
        <strain evidence="4 5">ZS-1/3</strain>
    </source>
</reference>
<proteinExistence type="predicted"/>
<comment type="caution">
    <text evidence="4">The sequence shown here is derived from an EMBL/GenBank/DDBJ whole genome shotgun (WGS) entry which is preliminary data.</text>
</comment>
<dbReference type="InterPro" id="IPR025645">
    <property type="entry name" value="DUF4349"/>
</dbReference>
<dbReference type="Pfam" id="PF14257">
    <property type="entry name" value="DUF4349"/>
    <property type="match status" value="1"/>
</dbReference>
<dbReference type="PROSITE" id="PS51257">
    <property type="entry name" value="PROKAR_LIPOPROTEIN"/>
    <property type="match status" value="1"/>
</dbReference>
<feature type="domain" description="DUF4349" evidence="3">
    <location>
        <begin position="70"/>
        <end position="281"/>
    </location>
</feature>
<feature type="transmembrane region" description="Helical" evidence="2">
    <location>
        <begin position="258"/>
        <end position="282"/>
    </location>
</feature>
<evidence type="ECO:0000256" key="1">
    <source>
        <dbReference type="SAM" id="Coils"/>
    </source>
</evidence>
<gene>
    <name evidence="4" type="ORF">HK107_00600</name>
</gene>
<evidence type="ECO:0000313" key="4">
    <source>
        <dbReference type="EMBL" id="NNU14819.1"/>
    </source>
</evidence>
<keyword evidence="2" id="KW-1133">Transmembrane helix</keyword>
<sequence>MKRFLIAAAVLGIAACQEQGVQEVIEAEPMMVADEAIPVSGARKRSAAAAPPPSSGEAEAPVGQYLAYSYRAELRLPVEVVKPMVSVHEQACREAGPSVCQVLNSSVGGRVEDSVYGQLSFRASKPFMEAFRSGLAAEVNAAEGEVISESSSVEDLTRQITDTSARLDAQKKLRDRLLLLLEKDTDDIGDLLQVERELARVQGEIESTESYLKALEARVSMDRMDLRYQSIRKAVAPSTGEPLTRAFRDFFGIVAESLASVITFVAAALPWLIVAIPGFFIARRFLRAVFRRG</sequence>